<comment type="caution">
    <text evidence="1">The sequence shown here is derived from an EMBL/GenBank/DDBJ whole genome shotgun (WGS) entry which is preliminary data.</text>
</comment>
<protein>
    <submittedName>
        <fullName evidence="1">Uncharacterized protein</fullName>
    </submittedName>
</protein>
<accession>A0ACC0ZEZ2</accession>
<keyword evidence="2" id="KW-1185">Reference proteome</keyword>
<reference evidence="2" key="1">
    <citation type="journal article" date="2023" name="G3 (Bethesda)">
        <title>Genome assembly and association tests identify interacting loci associated with vigor, precocity, and sex in interspecific pistachio rootstocks.</title>
        <authorList>
            <person name="Palmer W."/>
            <person name="Jacygrad E."/>
            <person name="Sagayaradj S."/>
            <person name="Cavanaugh K."/>
            <person name="Han R."/>
            <person name="Bertier L."/>
            <person name="Beede B."/>
            <person name="Kafkas S."/>
            <person name="Golino D."/>
            <person name="Preece J."/>
            <person name="Michelmore R."/>
        </authorList>
    </citation>
    <scope>NUCLEOTIDE SEQUENCE [LARGE SCALE GENOMIC DNA]</scope>
</reference>
<evidence type="ECO:0000313" key="1">
    <source>
        <dbReference type="EMBL" id="KAJ0051716.1"/>
    </source>
</evidence>
<sequence>MGKKISKNPHEKKQLNSLIKVLRPKVYITESSSFKNLVQELTGNGNTTTTVSSPPDSTYNPDQTTVDQISTIHIEDDVHVHAREPESSLEASSDASTESSFELCNQQVLFPEELEQSYYRQIYLQGESNVASSEYLLMNQQEEELLSYGDLESWLLDMEPYPLYNTTCNQIQQEVSIFDYELSGLI</sequence>
<gene>
    <name evidence="1" type="ORF">Pint_01401</name>
</gene>
<dbReference type="Proteomes" id="UP001163603">
    <property type="component" value="Chromosome 1"/>
</dbReference>
<proteinExistence type="predicted"/>
<name>A0ACC0ZEZ2_9ROSI</name>
<evidence type="ECO:0000313" key="2">
    <source>
        <dbReference type="Proteomes" id="UP001163603"/>
    </source>
</evidence>
<organism evidence="1 2">
    <name type="scientific">Pistacia integerrima</name>
    <dbReference type="NCBI Taxonomy" id="434235"/>
    <lineage>
        <taxon>Eukaryota</taxon>
        <taxon>Viridiplantae</taxon>
        <taxon>Streptophyta</taxon>
        <taxon>Embryophyta</taxon>
        <taxon>Tracheophyta</taxon>
        <taxon>Spermatophyta</taxon>
        <taxon>Magnoliopsida</taxon>
        <taxon>eudicotyledons</taxon>
        <taxon>Gunneridae</taxon>
        <taxon>Pentapetalae</taxon>
        <taxon>rosids</taxon>
        <taxon>malvids</taxon>
        <taxon>Sapindales</taxon>
        <taxon>Anacardiaceae</taxon>
        <taxon>Pistacia</taxon>
    </lineage>
</organism>
<dbReference type="EMBL" id="CM047736">
    <property type="protein sequence ID" value="KAJ0051716.1"/>
    <property type="molecule type" value="Genomic_DNA"/>
</dbReference>